<protein>
    <submittedName>
        <fullName evidence="2">Uncharacterized protein</fullName>
    </submittedName>
</protein>
<evidence type="ECO:0000313" key="2">
    <source>
        <dbReference type="EMBL" id="KAF2178706.1"/>
    </source>
</evidence>
<feature type="transmembrane region" description="Helical" evidence="1">
    <location>
        <begin position="21"/>
        <end position="52"/>
    </location>
</feature>
<dbReference type="OrthoDB" id="3546297at2759"/>
<evidence type="ECO:0000313" key="3">
    <source>
        <dbReference type="Proteomes" id="UP000800200"/>
    </source>
</evidence>
<reference evidence="2" key="1">
    <citation type="journal article" date="2020" name="Stud. Mycol.">
        <title>101 Dothideomycetes genomes: a test case for predicting lifestyles and emergence of pathogens.</title>
        <authorList>
            <person name="Haridas S."/>
            <person name="Albert R."/>
            <person name="Binder M."/>
            <person name="Bloem J."/>
            <person name="Labutti K."/>
            <person name="Salamov A."/>
            <person name="Andreopoulos B."/>
            <person name="Baker S."/>
            <person name="Barry K."/>
            <person name="Bills G."/>
            <person name="Bluhm B."/>
            <person name="Cannon C."/>
            <person name="Castanera R."/>
            <person name="Culley D."/>
            <person name="Daum C."/>
            <person name="Ezra D."/>
            <person name="Gonzalez J."/>
            <person name="Henrissat B."/>
            <person name="Kuo A."/>
            <person name="Liang C."/>
            <person name="Lipzen A."/>
            <person name="Lutzoni F."/>
            <person name="Magnuson J."/>
            <person name="Mondo S."/>
            <person name="Nolan M."/>
            <person name="Ohm R."/>
            <person name="Pangilinan J."/>
            <person name="Park H.-J."/>
            <person name="Ramirez L."/>
            <person name="Alfaro M."/>
            <person name="Sun H."/>
            <person name="Tritt A."/>
            <person name="Yoshinaga Y."/>
            <person name="Zwiers L.-H."/>
            <person name="Turgeon B."/>
            <person name="Goodwin S."/>
            <person name="Spatafora J."/>
            <person name="Crous P."/>
            <person name="Grigoriev I."/>
        </authorList>
    </citation>
    <scope>NUCLEOTIDE SEQUENCE</scope>
    <source>
        <strain evidence="2">CBS 207.26</strain>
    </source>
</reference>
<evidence type="ECO:0000256" key="1">
    <source>
        <dbReference type="SAM" id="Phobius"/>
    </source>
</evidence>
<keyword evidence="1" id="KW-1133">Transmembrane helix</keyword>
<dbReference type="EMBL" id="ML994673">
    <property type="protein sequence ID" value="KAF2178706.1"/>
    <property type="molecule type" value="Genomic_DNA"/>
</dbReference>
<sequence length="101" mass="11122">MKTLAQGFLVKDKQSRGRRCFFLIGPMWLLVLKCELFFLLGATTVCVTGFGFLMACYVDGLKYVFVRTLAYAAVLMVFVGVIMQELGNSTKDSGTATSCRG</sequence>
<gene>
    <name evidence="2" type="ORF">K469DRAFT_326820</name>
</gene>
<name>A0A6A6DM59_9PEZI</name>
<dbReference type="Proteomes" id="UP000800200">
    <property type="component" value="Unassembled WGS sequence"/>
</dbReference>
<keyword evidence="1" id="KW-0472">Membrane</keyword>
<proteinExistence type="predicted"/>
<keyword evidence="1" id="KW-0812">Transmembrane</keyword>
<accession>A0A6A6DM59</accession>
<keyword evidence="3" id="KW-1185">Reference proteome</keyword>
<feature type="transmembrane region" description="Helical" evidence="1">
    <location>
        <begin position="64"/>
        <end position="83"/>
    </location>
</feature>
<dbReference type="AlphaFoldDB" id="A0A6A6DM59"/>
<organism evidence="2 3">
    <name type="scientific">Zopfia rhizophila CBS 207.26</name>
    <dbReference type="NCBI Taxonomy" id="1314779"/>
    <lineage>
        <taxon>Eukaryota</taxon>
        <taxon>Fungi</taxon>
        <taxon>Dikarya</taxon>
        <taxon>Ascomycota</taxon>
        <taxon>Pezizomycotina</taxon>
        <taxon>Dothideomycetes</taxon>
        <taxon>Dothideomycetes incertae sedis</taxon>
        <taxon>Zopfiaceae</taxon>
        <taxon>Zopfia</taxon>
    </lineage>
</organism>